<dbReference type="InterPro" id="IPR001110">
    <property type="entry name" value="UPF0012_CS"/>
</dbReference>
<feature type="domain" description="CN hydrolase" evidence="3">
    <location>
        <begin position="2"/>
        <end position="247"/>
    </location>
</feature>
<evidence type="ECO:0000256" key="2">
    <source>
        <dbReference type="ARBA" id="ARBA00022801"/>
    </source>
</evidence>
<dbReference type="GeneID" id="60906172"/>
<accession>A0A2A3ZF08</accession>
<evidence type="ECO:0000313" key="8">
    <source>
        <dbReference type="Proteomes" id="UP000283000"/>
    </source>
</evidence>
<dbReference type="InterPro" id="IPR050345">
    <property type="entry name" value="Aliph_Amidase/BUP"/>
</dbReference>
<dbReference type="Proteomes" id="UP000217720">
    <property type="component" value="Unassembled WGS sequence"/>
</dbReference>
<dbReference type="PROSITE" id="PS50263">
    <property type="entry name" value="CN_HYDROLASE"/>
    <property type="match status" value="1"/>
</dbReference>
<dbReference type="AlphaFoldDB" id="A0A2A3ZF08"/>
<reference evidence="4 8" key="4">
    <citation type="submission" date="2019-01" db="EMBL/GenBank/DDBJ databases">
        <title>Comparative genomic analysis of Brevibacterium aurantiacum sheds light on its evolution and its adaptation to smear-ripened cheeses.</title>
        <authorList>
            <person name="Moineau S."/>
        </authorList>
    </citation>
    <scope>NUCLEOTIDE SEQUENCE [LARGE SCALE GENOMIC DNA]</scope>
    <source>
        <strain evidence="4 8">SMQ-1417</strain>
    </source>
</reference>
<dbReference type="Proteomes" id="UP000297736">
    <property type="component" value="Unassembled WGS sequence"/>
</dbReference>
<reference evidence="4 8" key="2">
    <citation type="submission" date="2017-12" db="EMBL/GenBank/DDBJ databases">
        <authorList>
            <person name="Levesque S."/>
        </authorList>
    </citation>
    <scope>NUCLEOTIDE SEQUENCE [LARGE SCALE GENOMIC DNA]</scope>
    <source>
        <strain evidence="4 8">SMQ-1417</strain>
    </source>
</reference>
<evidence type="ECO:0000313" key="6">
    <source>
        <dbReference type="EMBL" id="TGD39585.1"/>
    </source>
</evidence>
<evidence type="ECO:0000256" key="1">
    <source>
        <dbReference type="ARBA" id="ARBA00010613"/>
    </source>
</evidence>
<evidence type="ECO:0000313" key="9">
    <source>
        <dbReference type="Proteomes" id="UP000297736"/>
    </source>
</evidence>
<dbReference type="Pfam" id="PF00795">
    <property type="entry name" value="CN_hydrolase"/>
    <property type="match status" value="1"/>
</dbReference>
<evidence type="ECO:0000313" key="7">
    <source>
        <dbReference type="Proteomes" id="UP000217720"/>
    </source>
</evidence>
<sequence length="291" mass="32036">MTKIACCQFAPHLGRVRSNVDESKDHFHKAVDEGARIVVFPELTSSGYAFSNSGEAQAASEQIDGYAVSSWKQAADERNAVIVAGFCETNEHERPYNSAAVLVPGQDPVIYRKAHLWDAERTIFTPGDGAPPVIDTEHGRIAVVICYDLEFPEWIRIPALGGAELICAPVNWPRVPRPTNERPGEVVRTQAQASMNRVAIAACDRAGAERGIDWTSASVIVDANGWPIDMANLDQNLNQIVIADIDLSESRSKKLSCFSDVLADRRTDLYFAPADYLTQAALRKDNQQIQR</sequence>
<evidence type="ECO:0000313" key="4">
    <source>
        <dbReference type="EMBL" id="AZT93391.1"/>
    </source>
</evidence>
<reference evidence="5 7" key="1">
    <citation type="journal article" date="2017" name="Elife">
        <title>Extensive horizontal gene transfer in cheese-associated bacteria.</title>
        <authorList>
            <person name="Bonham K.S."/>
            <person name="Wolfe B.E."/>
            <person name="Dutton R.J."/>
        </authorList>
    </citation>
    <scope>NUCLEOTIDE SEQUENCE [LARGE SCALE GENOMIC DNA]</scope>
    <source>
        <strain evidence="5 7">900_6</strain>
    </source>
</reference>
<keyword evidence="2 4" id="KW-0378">Hydrolase</keyword>
<dbReference type="InterPro" id="IPR003010">
    <property type="entry name" value="C-N_Hydrolase"/>
</dbReference>
<dbReference type="EMBL" id="CP025330">
    <property type="protein sequence ID" value="AZT93391.1"/>
    <property type="molecule type" value="Genomic_DNA"/>
</dbReference>
<reference evidence="6 9" key="3">
    <citation type="submission" date="2018-10" db="EMBL/GenBank/DDBJ databases">
        <title>Brevibacterium genomes from Austrain hard cheese rinds.</title>
        <authorList>
            <person name="Anast J.M."/>
            <person name="Dzieciol M."/>
            <person name="Schultz D.L."/>
            <person name="Mann E."/>
            <person name="Wagner M."/>
            <person name="Schmitz-Esser S."/>
        </authorList>
    </citation>
    <scope>NUCLEOTIDE SEQUENCE [LARGE SCALE GENOMIC DNA]</scope>
    <source>
        <strain evidence="6 9">L261</strain>
    </source>
</reference>
<gene>
    <name evidence="5" type="ORF">CIK62_09355</name>
    <name evidence="4" type="ORF">CXR23_09750</name>
    <name evidence="6" type="ORF">EB834_05420</name>
</gene>
<proteinExistence type="inferred from homology"/>
<dbReference type="RefSeq" id="WP_096160534.1">
    <property type="nucleotide sequence ID" value="NZ_CP025330.1"/>
</dbReference>
<dbReference type="InterPro" id="IPR036526">
    <property type="entry name" value="C-N_Hydrolase_sf"/>
</dbReference>
<comment type="similarity">
    <text evidence="1">Belongs to the carbon-nitrogen hydrolase superfamily. NIT1/NIT2 family.</text>
</comment>
<dbReference type="PANTHER" id="PTHR43674">
    <property type="entry name" value="NITRILASE C965.09-RELATED"/>
    <property type="match status" value="1"/>
</dbReference>
<organism evidence="5 7">
    <name type="scientific">Brevibacterium aurantiacum</name>
    <dbReference type="NCBI Taxonomy" id="273384"/>
    <lineage>
        <taxon>Bacteria</taxon>
        <taxon>Bacillati</taxon>
        <taxon>Actinomycetota</taxon>
        <taxon>Actinomycetes</taxon>
        <taxon>Micrococcales</taxon>
        <taxon>Brevibacteriaceae</taxon>
        <taxon>Brevibacterium</taxon>
    </lineage>
</organism>
<dbReference type="GO" id="GO:0050126">
    <property type="term" value="F:N-carbamoylputrescine amidase activity"/>
    <property type="evidence" value="ECO:0007669"/>
    <property type="project" value="TreeGrafter"/>
</dbReference>
<dbReference type="EMBL" id="NRGO01000010">
    <property type="protein sequence ID" value="PCC50148.1"/>
    <property type="molecule type" value="Genomic_DNA"/>
</dbReference>
<dbReference type="PROSITE" id="PS01227">
    <property type="entry name" value="UPF0012"/>
    <property type="match status" value="1"/>
</dbReference>
<dbReference type="SUPFAM" id="SSF56317">
    <property type="entry name" value="Carbon-nitrogen hydrolase"/>
    <property type="match status" value="1"/>
</dbReference>
<evidence type="ECO:0000313" key="5">
    <source>
        <dbReference type="EMBL" id="PCC50148.1"/>
    </source>
</evidence>
<name>A0A2A3ZF08_BREAU</name>
<dbReference type="Gene3D" id="3.60.110.10">
    <property type="entry name" value="Carbon-nitrogen hydrolase"/>
    <property type="match status" value="1"/>
</dbReference>
<dbReference type="Proteomes" id="UP000283000">
    <property type="component" value="Chromosome"/>
</dbReference>
<protein>
    <submittedName>
        <fullName evidence="4">Carbon-nitrogen hydrolase</fullName>
    </submittedName>
</protein>
<dbReference type="GO" id="GO:0033388">
    <property type="term" value="P:putrescine biosynthetic process from arginine"/>
    <property type="evidence" value="ECO:0007669"/>
    <property type="project" value="TreeGrafter"/>
</dbReference>
<dbReference type="EMBL" id="RHFF01000004">
    <property type="protein sequence ID" value="TGD39585.1"/>
    <property type="molecule type" value="Genomic_DNA"/>
</dbReference>
<evidence type="ECO:0000259" key="3">
    <source>
        <dbReference type="PROSITE" id="PS50263"/>
    </source>
</evidence>
<dbReference type="PANTHER" id="PTHR43674:SF2">
    <property type="entry name" value="BETA-UREIDOPROPIONASE"/>
    <property type="match status" value="1"/>
</dbReference>